<dbReference type="SUPFAM" id="SSF53756">
    <property type="entry name" value="UDP-Glycosyltransferase/glycogen phosphorylase"/>
    <property type="match status" value="1"/>
</dbReference>
<accession>A0AAP1G6T5</accession>
<dbReference type="PANTHER" id="PTHR46401">
    <property type="entry name" value="GLYCOSYLTRANSFERASE WBBK-RELATED"/>
    <property type="match status" value="1"/>
</dbReference>
<dbReference type="InterPro" id="IPR001296">
    <property type="entry name" value="Glyco_trans_1"/>
</dbReference>
<evidence type="ECO:0000259" key="3">
    <source>
        <dbReference type="Pfam" id="PF13579"/>
    </source>
</evidence>
<dbReference type="Gene3D" id="3.40.50.2000">
    <property type="entry name" value="Glycogen Phosphorylase B"/>
    <property type="match status" value="2"/>
</dbReference>
<dbReference type="Proteomes" id="UP000056450">
    <property type="component" value="Unassembled WGS sequence"/>
</dbReference>
<gene>
    <name evidence="4" type="ORF">WI41_20400</name>
</gene>
<dbReference type="InterPro" id="IPR028098">
    <property type="entry name" value="Glyco_trans_4-like_N"/>
</dbReference>
<proteinExistence type="predicted"/>
<dbReference type="EMBL" id="LOTQ01000030">
    <property type="protein sequence ID" value="KVA04466.1"/>
    <property type="molecule type" value="Genomic_DNA"/>
</dbReference>
<dbReference type="Pfam" id="PF13579">
    <property type="entry name" value="Glyco_trans_4_4"/>
    <property type="match status" value="1"/>
</dbReference>
<evidence type="ECO:0000259" key="2">
    <source>
        <dbReference type="Pfam" id="PF00534"/>
    </source>
</evidence>
<reference evidence="4 5" key="1">
    <citation type="submission" date="2015-11" db="EMBL/GenBank/DDBJ databases">
        <title>Expanding the genomic diversity of Burkholderia species for the development of highly accurate diagnostics.</title>
        <authorList>
            <person name="Sahl J."/>
            <person name="Keim P."/>
            <person name="Wagner D."/>
        </authorList>
    </citation>
    <scope>NUCLEOTIDE SEQUENCE [LARGE SCALE GENOMIC DNA]</scope>
    <source>
        <strain evidence="4 5">RF32-BP12</strain>
    </source>
</reference>
<dbReference type="Pfam" id="PF00534">
    <property type="entry name" value="Glycos_transf_1"/>
    <property type="match status" value="1"/>
</dbReference>
<dbReference type="PANTHER" id="PTHR46401:SF2">
    <property type="entry name" value="GLYCOSYLTRANSFERASE WBBK-RELATED"/>
    <property type="match status" value="1"/>
</dbReference>
<comment type="caution">
    <text evidence="4">The sequence shown here is derived from an EMBL/GenBank/DDBJ whole genome shotgun (WGS) entry which is preliminary data.</text>
</comment>
<name>A0AAP1G6T5_9BURK</name>
<organism evidence="4 5">
    <name type="scientific">Burkholderia latens</name>
    <dbReference type="NCBI Taxonomy" id="488446"/>
    <lineage>
        <taxon>Bacteria</taxon>
        <taxon>Pseudomonadati</taxon>
        <taxon>Pseudomonadota</taxon>
        <taxon>Betaproteobacteria</taxon>
        <taxon>Burkholderiales</taxon>
        <taxon>Burkholderiaceae</taxon>
        <taxon>Burkholderia</taxon>
        <taxon>Burkholderia cepacia complex</taxon>
    </lineage>
</organism>
<keyword evidence="1" id="KW-0808">Transferase</keyword>
<dbReference type="GO" id="GO:0009103">
    <property type="term" value="P:lipopolysaccharide biosynthetic process"/>
    <property type="evidence" value="ECO:0007669"/>
    <property type="project" value="TreeGrafter"/>
</dbReference>
<evidence type="ECO:0008006" key="6">
    <source>
        <dbReference type="Google" id="ProtNLM"/>
    </source>
</evidence>
<evidence type="ECO:0000313" key="5">
    <source>
        <dbReference type="Proteomes" id="UP000056450"/>
    </source>
</evidence>
<dbReference type="AlphaFoldDB" id="A0AAP1G6T5"/>
<evidence type="ECO:0000256" key="1">
    <source>
        <dbReference type="ARBA" id="ARBA00022679"/>
    </source>
</evidence>
<sequence>MRDGGRSDATMSDSMARMDDPRADACATRIVWFLGPRPASWNGVMRYSLMCIDLIPGGDGWRVDAIDIPAPPRSLRRYWTQFVVYPLRAVAAARAGAFVVLYQEDLAFLIPLVRFAGGRVGIVLHHVQRPAQACGFVEQLKAAYVRVTQSLIARADMVITPSDVTAQEAVAEMGVSADRIQVVPNAFDDRHAPVDTQVRARARSVLATRFGIETGDALVVLNVGSDETRKNNATLFRALALLERSKTVVLRVGQPLHQNNRRECVAIAEQAGLDAHFIEHVDDETLGYFYQAADLYVSPTLHEGFGRTVIEAQTVGVPVIASDLPVYRYTMGDSFVPVTDATDAAEWARQIERVAGDPSLQAELVRSGRENARRFSSAAVGALLQRTLQRAVRDVPRATRADA</sequence>
<feature type="domain" description="Glycosyl transferase family 1" evidence="2">
    <location>
        <begin position="216"/>
        <end position="370"/>
    </location>
</feature>
<feature type="domain" description="Glycosyltransferase subfamily 4-like N-terminal" evidence="3">
    <location>
        <begin position="60"/>
        <end position="185"/>
    </location>
</feature>
<protein>
    <recommendedName>
        <fullName evidence="6">Glycosyl transferase family 1</fullName>
    </recommendedName>
</protein>
<evidence type="ECO:0000313" key="4">
    <source>
        <dbReference type="EMBL" id="KVA04466.1"/>
    </source>
</evidence>
<dbReference type="GO" id="GO:0016757">
    <property type="term" value="F:glycosyltransferase activity"/>
    <property type="evidence" value="ECO:0007669"/>
    <property type="project" value="InterPro"/>
</dbReference>